<proteinExistence type="predicted"/>
<sequence length="441" mass="48528">MAQDKHADYVKRYNALPRKALAPSGRVPNVWHFDLRYIPISPPSHTLFIVQKESHFIANEVLPLGKKPSDAGLSYFPETAKEASHEICLGLMHAFLTMFTEEIPGSTTDGLKTSPNALAPWKLTTDDRSLAQAVEEQFKALGVNPDRCKVECVNLVSFAQVEFDNFYQGLKGMLGVSDFVKATLVTPQCIGFSNAIPPDPKAWSRSGPSSGHDDEEMSGVNSILGYIHEFMNNEPLPVNEDGAAGGSTHLSSRIQQSFGHIKTMLETTTLKDVCKKADRGDAQQAVDAALRLKLGCGCTPDRVLSRKYLIQAALDEKASSQTRSMAHSMLITWYLLGYTDLRARFLFAAAYHADESIRLASGDSNLTGVITVVKKPIGKPTSLSADPEHRVPLSPRRLLPRELAKMGLFAFQFNMKMMGDLMAGRPQNGKNSSLRTEIFQI</sequence>
<name>A0A9P5U593_9AGAR</name>
<evidence type="ECO:0000313" key="2">
    <source>
        <dbReference type="Proteomes" id="UP000772434"/>
    </source>
</evidence>
<evidence type="ECO:0000313" key="1">
    <source>
        <dbReference type="EMBL" id="KAF9065553.1"/>
    </source>
</evidence>
<dbReference type="OrthoDB" id="432970at2759"/>
<dbReference type="Proteomes" id="UP000772434">
    <property type="component" value="Unassembled WGS sequence"/>
</dbReference>
<keyword evidence="2" id="KW-1185">Reference proteome</keyword>
<reference evidence="1" key="1">
    <citation type="submission" date="2020-11" db="EMBL/GenBank/DDBJ databases">
        <authorList>
            <consortium name="DOE Joint Genome Institute"/>
            <person name="Ahrendt S."/>
            <person name="Riley R."/>
            <person name="Andreopoulos W."/>
            <person name="Labutti K."/>
            <person name="Pangilinan J."/>
            <person name="Ruiz-Duenas F.J."/>
            <person name="Barrasa J.M."/>
            <person name="Sanchez-Garcia M."/>
            <person name="Camarero S."/>
            <person name="Miyauchi S."/>
            <person name="Serrano A."/>
            <person name="Linde D."/>
            <person name="Babiker R."/>
            <person name="Drula E."/>
            <person name="Ayuso-Fernandez I."/>
            <person name="Pacheco R."/>
            <person name="Padilla G."/>
            <person name="Ferreira P."/>
            <person name="Barriuso J."/>
            <person name="Kellner H."/>
            <person name="Castanera R."/>
            <person name="Alfaro M."/>
            <person name="Ramirez L."/>
            <person name="Pisabarro A.G."/>
            <person name="Kuo A."/>
            <person name="Tritt A."/>
            <person name="Lipzen A."/>
            <person name="He G."/>
            <person name="Yan M."/>
            <person name="Ng V."/>
            <person name="Cullen D."/>
            <person name="Martin F."/>
            <person name="Rosso M.-N."/>
            <person name="Henrissat B."/>
            <person name="Hibbett D."/>
            <person name="Martinez A.T."/>
            <person name="Grigoriev I.V."/>
        </authorList>
    </citation>
    <scope>NUCLEOTIDE SEQUENCE</scope>
    <source>
        <strain evidence="1">AH 40177</strain>
    </source>
</reference>
<dbReference type="EMBL" id="JADNRY010000102">
    <property type="protein sequence ID" value="KAF9065553.1"/>
    <property type="molecule type" value="Genomic_DNA"/>
</dbReference>
<dbReference type="AlphaFoldDB" id="A0A9P5U593"/>
<protein>
    <submittedName>
        <fullName evidence="1">Uncharacterized protein</fullName>
    </submittedName>
</protein>
<comment type="caution">
    <text evidence="1">The sequence shown here is derived from an EMBL/GenBank/DDBJ whole genome shotgun (WGS) entry which is preliminary data.</text>
</comment>
<gene>
    <name evidence="1" type="ORF">BDP27DRAFT_1424755</name>
</gene>
<organism evidence="1 2">
    <name type="scientific">Rhodocollybia butyracea</name>
    <dbReference type="NCBI Taxonomy" id="206335"/>
    <lineage>
        <taxon>Eukaryota</taxon>
        <taxon>Fungi</taxon>
        <taxon>Dikarya</taxon>
        <taxon>Basidiomycota</taxon>
        <taxon>Agaricomycotina</taxon>
        <taxon>Agaricomycetes</taxon>
        <taxon>Agaricomycetidae</taxon>
        <taxon>Agaricales</taxon>
        <taxon>Marasmiineae</taxon>
        <taxon>Omphalotaceae</taxon>
        <taxon>Rhodocollybia</taxon>
    </lineage>
</organism>
<accession>A0A9P5U593</accession>